<proteinExistence type="predicted"/>
<accession>A0A0T9DVE0</accession>
<protein>
    <submittedName>
        <fullName evidence="1">Uncharacterized protein</fullName>
    </submittedName>
</protein>
<dbReference type="Proteomes" id="UP000236349">
    <property type="component" value="Chromosome"/>
</dbReference>
<dbReference type="EMBL" id="CP024614">
    <property type="protein sequence ID" value="AUS51796.1"/>
    <property type="molecule type" value="Genomic_DNA"/>
</dbReference>
<evidence type="ECO:0000313" key="2">
    <source>
        <dbReference type="Proteomes" id="UP000236349"/>
    </source>
</evidence>
<evidence type="ECO:0000313" key="1">
    <source>
        <dbReference type="EMBL" id="AUS51796.1"/>
    </source>
</evidence>
<organism evidence="1 2">
    <name type="scientific">Mycobacterium tuberculosis</name>
    <dbReference type="NCBI Taxonomy" id="1773"/>
    <lineage>
        <taxon>Bacteria</taxon>
        <taxon>Bacillati</taxon>
        <taxon>Actinomycetota</taxon>
        <taxon>Actinomycetes</taxon>
        <taxon>Mycobacteriales</taxon>
        <taxon>Mycobacteriaceae</taxon>
        <taxon>Mycobacterium</taxon>
        <taxon>Mycobacterium tuberculosis complex</taxon>
    </lineage>
</organism>
<dbReference type="AlphaFoldDB" id="A0A0T9DVE0"/>
<name>A0A0T9DVE0_MYCTX</name>
<sequence>MIPASQAATTQAPMRGATATNTPATISIAPTKYMHWSAVPGTRSLIQPARYMFQCCGWVSRLKNLSSPNRMGATVNSVRSNTYAEYAGSFSWSARAGLVVGLMLIAASRLLTDNNLNVRSYRLYRQVFCLLEMAC</sequence>
<reference evidence="1 2" key="1">
    <citation type="submission" date="2017-10" db="EMBL/GenBank/DDBJ databases">
        <title>Clinical isolate obtained from a human patient with meningeal tuberculosis in michoacan, Mexico.</title>
        <authorList>
            <person name="Guillen-Nepita A.L."/>
            <person name="Negrete-Paz A.M."/>
            <person name="Vazquez-Marrufo G."/>
            <person name="Cruz-Hernandez A."/>
            <person name="Fresia P."/>
            <person name="Naya H."/>
            <person name="Vazquez-Garciduenas M.S."/>
        </authorList>
    </citation>
    <scope>NUCLEOTIDE SEQUENCE [LARGE SCALE GENOMIC DNA]</scope>
    <source>
        <strain evidence="2">Beijing/MYC004</strain>
    </source>
</reference>
<gene>
    <name evidence="1" type="ORF">CAB90_02948</name>
</gene>